<dbReference type="GO" id="GO:0016740">
    <property type="term" value="F:transferase activity"/>
    <property type="evidence" value="ECO:0007669"/>
    <property type="project" value="UniProtKB-KW"/>
</dbReference>
<keyword evidence="3" id="KW-1185">Reference proteome</keyword>
<accession>A0ABS8GBH9</accession>
<sequence length="355" mass="39586">MPSMDNGAKPNRADSPVGAWFWSALLGPMWPLNPEVCLLSGAQQLTRAGLSANALNVVFGAGIGADPPTKEILLQQAHVYGVRGPLSAQMLGLPATKVLADPAGLLPQILPKPVIPSSRQSVVFVPSHRGRDSVNWQRICQRAGITHVDPGLTPTSFVHVIAGARLVLAESLQAVVIADAYRVPWIPVWSRHDIHRFAWNDWALSVGADVLPEALPPPSRLARLDNLFTRFSVFNSRRLRGSDFNRGIDVQACVADFNRQLRLRRKPAYRVIREGYRLLRRWVLRPLFAVLGNQPEGYTRRLSERLERLSQQPGYLSDQQTFEQSQQRLLMGLAVLKSSSRLGFKDIDVERRHEA</sequence>
<dbReference type="InterPro" id="IPR007345">
    <property type="entry name" value="Polysacch_pyruvyl_Trfase"/>
</dbReference>
<evidence type="ECO:0000259" key="1">
    <source>
        <dbReference type="Pfam" id="PF04230"/>
    </source>
</evidence>
<comment type="caution">
    <text evidence="2">The sequence shown here is derived from an EMBL/GenBank/DDBJ whole genome shotgun (WGS) entry which is preliminary data.</text>
</comment>
<evidence type="ECO:0000313" key="3">
    <source>
        <dbReference type="Proteomes" id="UP001520878"/>
    </source>
</evidence>
<dbReference type="Proteomes" id="UP001520878">
    <property type="component" value="Unassembled WGS sequence"/>
</dbReference>
<proteinExistence type="predicted"/>
<feature type="domain" description="Polysaccharide pyruvyl transferase" evidence="1">
    <location>
        <begin position="57"/>
        <end position="190"/>
    </location>
</feature>
<organism evidence="2 3">
    <name type="scientific">Fluctibacter halophilus</name>
    <dbReference type="NCBI Taxonomy" id="226011"/>
    <lineage>
        <taxon>Bacteria</taxon>
        <taxon>Pseudomonadati</taxon>
        <taxon>Pseudomonadota</taxon>
        <taxon>Gammaproteobacteria</taxon>
        <taxon>Alteromonadales</taxon>
        <taxon>Alteromonadaceae</taxon>
        <taxon>Fluctibacter</taxon>
    </lineage>
</organism>
<protein>
    <submittedName>
        <fullName evidence="2">Polysaccharide pyruvyl transferase family protein</fullName>
    </submittedName>
</protein>
<keyword evidence="2" id="KW-0808">Transferase</keyword>
<reference evidence="2 3" key="1">
    <citation type="submission" date="2021-10" db="EMBL/GenBank/DDBJ databases">
        <title>Draft genome of Aestuariibacter halophilus JC2043.</title>
        <authorList>
            <person name="Emsley S.A."/>
            <person name="Pfannmuller K.M."/>
            <person name="Ushijima B."/>
            <person name="Saw J.H."/>
            <person name="Videau P."/>
        </authorList>
    </citation>
    <scope>NUCLEOTIDE SEQUENCE [LARGE SCALE GENOMIC DNA]</scope>
    <source>
        <strain evidence="2 3">JC2043</strain>
    </source>
</reference>
<dbReference type="RefSeq" id="WP_229160050.1">
    <property type="nucleotide sequence ID" value="NZ_JAJEWP010000002.1"/>
</dbReference>
<dbReference type="Pfam" id="PF04230">
    <property type="entry name" value="PS_pyruv_trans"/>
    <property type="match status" value="1"/>
</dbReference>
<dbReference type="EMBL" id="JAJEWP010000002">
    <property type="protein sequence ID" value="MCC2616576.1"/>
    <property type="molecule type" value="Genomic_DNA"/>
</dbReference>
<evidence type="ECO:0000313" key="2">
    <source>
        <dbReference type="EMBL" id="MCC2616576.1"/>
    </source>
</evidence>
<gene>
    <name evidence="2" type="ORF">LJ739_10015</name>
</gene>
<name>A0ABS8GBH9_9ALTE</name>